<dbReference type="EMBL" id="JBFOLK010000003">
    <property type="protein sequence ID" value="KAL2527500.1"/>
    <property type="molecule type" value="Genomic_DNA"/>
</dbReference>
<comment type="caution">
    <text evidence="2">The sequence shown here is derived from an EMBL/GenBank/DDBJ whole genome shotgun (WGS) entry which is preliminary data.</text>
</comment>
<proteinExistence type="predicted"/>
<gene>
    <name evidence="2" type="ORF">Adt_12554</name>
</gene>
<feature type="compositionally biased region" description="Basic and acidic residues" evidence="1">
    <location>
        <begin position="99"/>
        <end position="113"/>
    </location>
</feature>
<protein>
    <submittedName>
        <fullName evidence="2">Uncharacterized protein</fullName>
    </submittedName>
</protein>
<dbReference type="Proteomes" id="UP001604336">
    <property type="component" value="Unassembled WGS sequence"/>
</dbReference>
<sequence length="113" mass="13369">MTGLTIHPWAAGLHLSFPRIVKKFLREWRIAPTQLWPQWLEDYDRFSHSVGPARLIPSLVREFNSLYSFKLDRKRSGWWYAPVKAKTGGYSSYDPTEESSERVRRARTLSEHY</sequence>
<organism evidence="2 3">
    <name type="scientific">Abeliophyllum distichum</name>
    <dbReference type="NCBI Taxonomy" id="126358"/>
    <lineage>
        <taxon>Eukaryota</taxon>
        <taxon>Viridiplantae</taxon>
        <taxon>Streptophyta</taxon>
        <taxon>Embryophyta</taxon>
        <taxon>Tracheophyta</taxon>
        <taxon>Spermatophyta</taxon>
        <taxon>Magnoliopsida</taxon>
        <taxon>eudicotyledons</taxon>
        <taxon>Gunneridae</taxon>
        <taxon>Pentapetalae</taxon>
        <taxon>asterids</taxon>
        <taxon>lamiids</taxon>
        <taxon>Lamiales</taxon>
        <taxon>Oleaceae</taxon>
        <taxon>Forsythieae</taxon>
        <taxon>Abeliophyllum</taxon>
    </lineage>
</organism>
<name>A0ABD1UR28_9LAMI</name>
<evidence type="ECO:0000313" key="3">
    <source>
        <dbReference type="Proteomes" id="UP001604336"/>
    </source>
</evidence>
<evidence type="ECO:0000256" key="1">
    <source>
        <dbReference type="SAM" id="MobiDB-lite"/>
    </source>
</evidence>
<accession>A0ABD1UR28</accession>
<dbReference type="AlphaFoldDB" id="A0ABD1UR28"/>
<reference evidence="3" key="1">
    <citation type="submission" date="2024-07" db="EMBL/GenBank/DDBJ databases">
        <title>Two chromosome-level genome assemblies of Korean endemic species Abeliophyllum distichum and Forsythia ovata (Oleaceae).</title>
        <authorList>
            <person name="Jang H."/>
        </authorList>
    </citation>
    <scope>NUCLEOTIDE SEQUENCE [LARGE SCALE GENOMIC DNA]</scope>
</reference>
<feature type="region of interest" description="Disordered" evidence="1">
    <location>
        <begin position="89"/>
        <end position="113"/>
    </location>
</feature>
<keyword evidence="3" id="KW-1185">Reference proteome</keyword>
<evidence type="ECO:0000313" key="2">
    <source>
        <dbReference type="EMBL" id="KAL2527500.1"/>
    </source>
</evidence>